<dbReference type="Proteomes" id="UP000724584">
    <property type="component" value="Unassembled WGS sequence"/>
</dbReference>
<evidence type="ECO:0000313" key="2">
    <source>
        <dbReference type="Proteomes" id="UP000724584"/>
    </source>
</evidence>
<sequence length="1029" mass="112063">MASTLTNWLNAGRYLDVLLSDAAGHLIDDFVSSLPTTISARQEPNGASTTTTDVSSQDRLAVGLAALNAFLQGNVTGPVLDEKALRRVEGRFCSTTGDQQRKDVRKACLRSLDVDGVSVYEYVPLVELFCLARHVLVASGAQPTGDEVAAGVADAAARSPEWLALRVRVWHYKLLTQPSLGPGSVFNKASQWCDVPSLQGAIEEGLKALEEEIVGGGQGWSDLEKVQFLVEKANVCISLGLDRVAKEALQKATELSGFVYALSGALGKRTKFQEKSTSQLVVLAKSGEGAKADDEQARPQALALNDDTLLEDLEFSKDKTEDDPKSGLPAPLKDLSPDEQPQLSPMDQIILLAEATVKDAFSPADTLTSEEVLPFAVRVISDKSTNWQIYTHALLVRSRIEMHRSRTIERGVLQMQAVVDQVIVDTTQPTAEDAPEPVQELEAAVPKIKITGDRDEAPKPDNKPTSFFPAAKPTESAPAQVRLEHLHALSSPPRWHLESELAYSWAGVGSLVSALEIFKRLRLWAEVALCYASNAAKEDEDGRGSSGEAKAKAILRWRLYQKTGTSPEQQDQSGEIEEVDVDELKEADYHGPERQPAPPNAPRLWCILGDIEDDPAHYERAWELSKHRFARAQKSLGEYYLQKKDIERARDAYRKAVTSNRLSSELWNRMGDISLRLGDFSDAAEAFSRAIASSDNITGGEDARTWSNLGSAYYSLYVERVKEVKQQKEAGKADELTTATTAAPTAAAGVYDDEEEDLTPSSKKSTQSDPSALLTQALAAYKRGATIAHDNWRIWDNVVTLAARLRPLPVSDLLLALRSVARIRATEDALDIDILRLLLNEAVLGPEKPAPSSFSSSSTTTTTTNGGEKKAGAYEPPRGTPQRNVCDFLEGTVVPLVTARSELWELVARERVWRADYAGAVDASERAWRAAVGGGAGGGGLLPSSGKGDGAGGGGRSWLEDREGWQAVVERTDDLVSMLENYGEEVPEIGTRWKGKARSAVRSVMGKAKENWEGSEEWEKLVALLEGLR</sequence>
<protein>
    <submittedName>
        <fullName evidence="1">Uncharacterized protein</fullName>
    </submittedName>
</protein>
<accession>A0ACB7P4J2</accession>
<reference evidence="1 2" key="1">
    <citation type="journal article" date="2021" name="Nat. Commun.">
        <title>Genetic determinants of endophytism in the Arabidopsis root mycobiome.</title>
        <authorList>
            <person name="Mesny F."/>
            <person name="Miyauchi S."/>
            <person name="Thiergart T."/>
            <person name="Pickel B."/>
            <person name="Atanasova L."/>
            <person name="Karlsson M."/>
            <person name="Huettel B."/>
            <person name="Barry K.W."/>
            <person name="Haridas S."/>
            <person name="Chen C."/>
            <person name="Bauer D."/>
            <person name="Andreopoulos W."/>
            <person name="Pangilinan J."/>
            <person name="LaButti K."/>
            <person name="Riley R."/>
            <person name="Lipzen A."/>
            <person name="Clum A."/>
            <person name="Drula E."/>
            <person name="Henrissat B."/>
            <person name="Kohler A."/>
            <person name="Grigoriev I.V."/>
            <person name="Martin F.M."/>
            <person name="Hacquard S."/>
        </authorList>
    </citation>
    <scope>NUCLEOTIDE SEQUENCE [LARGE SCALE GENOMIC DNA]</scope>
    <source>
        <strain evidence="1 2">MPI-SDFR-AT-0079</strain>
    </source>
</reference>
<proteinExistence type="predicted"/>
<name>A0ACB7P4J2_9PEZI</name>
<keyword evidence="2" id="KW-1185">Reference proteome</keyword>
<organism evidence="1 2">
    <name type="scientific">Chaetomium tenue</name>
    <dbReference type="NCBI Taxonomy" id="1854479"/>
    <lineage>
        <taxon>Eukaryota</taxon>
        <taxon>Fungi</taxon>
        <taxon>Dikarya</taxon>
        <taxon>Ascomycota</taxon>
        <taxon>Pezizomycotina</taxon>
        <taxon>Sordariomycetes</taxon>
        <taxon>Sordariomycetidae</taxon>
        <taxon>Sordariales</taxon>
        <taxon>Chaetomiaceae</taxon>
        <taxon>Chaetomium</taxon>
    </lineage>
</organism>
<evidence type="ECO:0000313" key="1">
    <source>
        <dbReference type="EMBL" id="KAH6631235.1"/>
    </source>
</evidence>
<gene>
    <name evidence="1" type="ORF">F5144DRAFT_212960</name>
</gene>
<dbReference type="EMBL" id="JAGIZQ010000004">
    <property type="protein sequence ID" value="KAH6631235.1"/>
    <property type="molecule type" value="Genomic_DNA"/>
</dbReference>
<comment type="caution">
    <text evidence="1">The sequence shown here is derived from an EMBL/GenBank/DDBJ whole genome shotgun (WGS) entry which is preliminary data.</text>
</comment>